<dbReference type="InterPro" id="IPR027417">
    <property type="entry name" value="P-loop_NTPase"/>
</dbReference>
<evidence type="ECO:0000259" key="3">
    <source>
        <dbReference type="SMART" id="SM00487"/>
    </source>
</evidence>
<dbReference type="GO" id="GO:0008094">
    <property type="term" value="F:ATP-dependent activity, acting on DNA"/>
    <property type="evidence" value="ECO:0007669"/>
    <property type="project" value="TreeGrafter"/>
</dbReference>
<dbReference type="InterPro" id="IPR000330">
    <property type="entry name" value="SNF2_N"/>
</dbReference>
<evidence type="ECO:0000256" key="1">
    <source>
        <dbReference type="SAM" id="Coils"/>
    </source>
</evidence>
<feature type="compositionally biased region" description="Acidic residues" evidence="2">
    <location>
        <begin position="317"/>
        <end position="330"/>
    </location>
</feature>
<dbReference type="OrthoDB" id="413460at2759"/>
<comment type="caution">
    <text evidence="4">The sequence shown here is derived from an EMBL/GenBank/DDBJ whole genome shotgun (WGS) entry which is preliminary data.</text>
</comment>
<proteinExistence type="predicted"/>
<evidence type="ECO:0000313" key="4">
    <source>
        <dbReference type="EMBL" id="KAA6385965.1"/>
    </source>
</evidence>
<evidence type="ECO:0000256" key="2">
    <source>
        <dbReference type="SAM" id="MobiDB-lite"/>
    </source>
</evidence>
<dbReference type="PANTHER" id="PTHR45629">
    <property type="entry name" value="SNF2/RAD54 FAMILY MEMBER"/>
    <property type="match status" value="1"/>
</dbReference>
<evidence type="ECO:0000313" key="5">
    <source>
        <dbReference type="Proteomes" id="UP000324800"/>
    </source>
</evidence>
<dbReference type="SUPFAM" id="SSF52540">
    <property type="entry name" value="P-loop containing nucleoside triphosphate hydrolases"/>
    <property type="match status" value="1"/>
</dbReference>
<dbReference type="EMBL" id="SNRW01005020">
    <property type="protein sequence ID" value="KAA6385965.1"/>
    <property type="molecule type" value="Genomic_DNA"/>
</dbReference>
<feature type="region of interest" description="Disordered" evidence="2">
    <location>
        <begin position="252"/>
        <end position="339"/>
    </location>
</feature>
<feature type="domain" description="Helicase ATP-binding" evidence="3">
    <location>
        <begin position="163"/>
        <end position="359"/>
    </location>
</feature>
<feature type="compositionally biased region" description="Basic and acidic residues" evidence="2">
    <location>
        <begin position="283"/>
        <end position="299"/>
    </location>
</feature>
<dbReference type="Proteomes" id="UP000324800">
    <property type="component" value="Unassembled WGS sequence"/>
</dbReference>
<dbReference type="AlphaFoldDB" id="A0A5J4VU62"/>
<name>A0A5J4VU62_9EUKA</name>
<accession>A0A5J4VU62</accession>
<dbReference type="Pfam" id="PF00176">
    <property type="entry name" value="SNF2-rel_dom"/>
    <property type="match status" value="1"/>
</dbReference>
<dbReference type="Gene3D" id="3.40.50.10810">
    <property type="entry name" value="Tandem AAA-ATPase domain"/>
    <property type="match status" value="1"/>
</dbReference>
<dbReference type="GO" id="GO:0005634">
    <property type="term" value="C:nucleus"/>
    <property type="evidence" value="ECO:0007669"/>
    <property type="project" value="TreeGrafter"/>
</dbReference>
<feature type="compositionally biased region" description="Basic residues" evidence="2">
    <location>
        <begin position="300"/>
        <end position="309"/>
    </location>
</feature>
<dbReference type="SMART" id="SM00487">
    <property type="entry name" value="DEXDc"/>
    <property type="match status" value="1"/>
</dbReference>
<feature type="region of interest" description="Disordered" evidence="2">
    <location>
        <begin position="97"/>
        <end position="129"/>
    </location>
</feature>
<feature type="coiled-coil region" evidence="1">
    <location>
        <begin position="32"/>
        <end position="66"/>
    </location>
</feature>
<protein>
    <submittedName>
        <fullName evidence="4">Putative DNA repair and recombination protein RAD26</fullName>
    </submittedName>
</protein>
<feature type="compositionally biased region" description="Low complexity" evidence="2">
    <location>
        <begin position="100"/>
        <end position="129"/>
    </location>
</feature>
<dbReference type="InterPro" id="IPR050496">
    <property type="entry name" value="SNF2_RAD54_helicase_repair"/>
</dbReference>
<dbReference type="GO" id="GO:0006283">
    <property type="term" value="P:transcription-coupled nucleotide-excision repair"/>
    <property type="evidence" value="ECO:0007669"/>
    <property type="project" value="TreeGrafter"/>
</dbReference>
<reference evidence="4 5" key="1">
    <citation type="submission" date="2019-03" db="EMBL/GenBank/DDBJ databases">
        <title>Single cell metagenomics reveals metabolic interactions within the superorganism composed of flagellate Streblomastix strix and complex community of Bacteroidetes bacteria on its surface.</title>
        <authorList>
            <person name="Treitli S.C."/>
            <person name="Kolisko M."/>
            <person name="Husnik F."/>
            <person name="Keeling P."/>
            <person name="Hampl V."/>
        </authorList>
    </citation>
    <scope>NUCLEOTIDE SEQUENCE [LARGE SCALE GENOMIC DNA]</scope>
    <source>
        <strain evidence="4">ST1C</strain>
    </source>
</reference>
<gene>
    <name evidence="4" type="ORF">EZS28_018509</name>
</gene>
<organism evidence="4 5">
    <name type="scientific">Streblomastix strix</name>
    <dbReference type="NCBI Taxonomy" id="222440"/>
    <lineage>
        <taxon>Eukaryota</taxon>
        <taxon>Metamonada</taxon>
        <taxon>Preaxostyla</taxon>
        <taxon>Oxymonadida</taxon>
        <taxon>Streblomastigidae</taxon>
        <taxon>Streblomastix</taxon>
    </lineage>
</organism>
<keyword evidence="1" id="KW-0175">Coiled coil</keyword>
<dbReference type="GO" id="GO:0005524">
    <property type="term" value="F:ATP binding"/>
    <property type="evidence" value="ECO:0007669"/>
    <property type="project" value="InterPro"/>
</dbReference>
<sequence length="434" mass="51185">MSTLLPSPPRIPGQRGDYVPYIENIDDAVNALEYRKTQKQNLKSRMVELEQQKEAVVERIRVEEQHTEDLQIQDNNQSYNNEEEDIEQSLTPMIDDINHPSISISPDQSISITPSLTPQPFEQQQQQQQNSLHTFQQQPLYYNIDTTTLPNGQKITLQIPYNIWICLLPFQQSGVRWLWGLHQDEVGGLLGDEMGLGKTIQTLAFLEALKCSGIYKPSLLLCPATVMKQWKEECKIWAPHIRPIILHTQFDSEQNREERVQQKQEKMMEKDLERERKKKKKYKEKEKEKKNNLDKDIKQKKNSSKKTKMNKNNEFFVSDDDDEEQEEDIDNNNSIDESDISINHNLIGNEDDEDYKEEYDMDSDINNKGDNTTSEDIELNDEIMLQQKNIQENKDDYNYMKEQEQDIEDELDQMIKICKLQNKILWKQKKKKNQ</sequence>
<dbReference type="InterPro" id="IPR014001">
    <property type="entry name" value="Helicase_ATP-bd"/>
</dbReference>
<feature type="compositionally biased region" description="Basic and acidic residues" evidence="2">
    <location>
        <begin position="253"/>
        <end position="275"/>
    </location>
</feature>
<dbReference type="PANTHER" id="PTHR45629:SF7">
    <property type="entry name" value="DNA EXCISION REPAIR PROTEIN ERCC-6-RELATED"/>
    <property type="match status" value="1"/>
</dbReference>
<dbReference type="InterPro" id="IPR038718">
    <property type="entry name" value="SNF2-like_sf"/>
</dbReference>